<gene>
    <name evidence="3" type="ORF">Cgig2_017953</name>
    <name evidence="2" type="ORF">Cgig2_025456</name>
</gene>
<dbReference type="EMBL" id="JAKOGI010000247">
    <property type="protein sequence ID" value="KAJ8438615.1"/>
    <property type="molecule type" value="Genomic_DNA"/>
</dbReference>
<proteinExistence type="predicted"/>
<name>A0A9Q1GSM7_9CARY</name>
<comment type="caution">
    <text evidence="2">The sequence shown here is derived from an EMBL/GenBank/DDBJ whole genome shotgun (WGS) entry which is preliminary data.</text>
</comment>
<accession>A0A9Q1GSM7</accession>
<evidence type="ECO:0000313" key="3">
    <source>
        <dbReference type="EMBL" id="KAJ8438615.1"/>
    </source>
</evidence>
<keyword evidence="4" id="KW-1185">Reference proteome</keyword>
<dbReference type="Proteomes" id="UP001153076">
    <property type="component" value="Unassembled WGS sequence"/>
</dbReference>
<feature type="region of interest" description="Disordered" evidence="1">
    <location>
        <begin position="205"/>
        <end position="233"/>
    </location>
</feature>
<dbReference type="EMBL" id="JAKOGI010001622">
    <property type="protein sequence ID" value="KAJ8424707.1"/>
    <property type="molecule type" value="Genomic_DNA"/>
</dbReference>
<sequence>MGRDHERWWSVGPHEHRPVEIKRPQRKPRLPRGRGCLREFPGISSLGQPVPSQAGGLRHGGRTEELYVHHDRCHNAISLRTSNKVVEVASFARPLPYFEYVPTTGYEPSHRHAPVMSQRHSEGMKEAPHANKNGRSQKENRDRSIRADALYSHRPSHGLLTKSTAIDQLLKRDSRFLREEHELAQPEPREKGHWTLRFSSWALPSGAPASSSSGPGVAALPSRGIVSSSPTPSSTAVKLHQLRVLTLGLGRTAILNVLNVRLKITLYAEGLRCQEMDGLDLSHVQCSGKGLEKTQHIQAKEGQL</sequence>
<evidence type="ECO:0000256" key="1">
    <source>
        <dbReference type="SAM" id="MobiDB-lite"/>
    </source>
</evidence>
<evidence type="ECO:0000313" key="2">
    <source>
        <dbReference type="EMBL" id="KAJ8424707.1"/>
    </source>
</evidence>
<dbReference type="AlphaFoldDB" id="A0A9Q1GSM7"/>
<feature type="compositionally biased region" description="Basic and acidic residues" evidence="1">
    <location>
        <begin position="119"/>
        <end position="129"/>
    </location>
</feature>
<evidence type="ECO:0000313" key="4">
    <source>
        <dbReference type="Proteomes" id="UP001153076"/>
    </source>
</evidence>
<organism evidence="2 4">
    <name type="scientific">Carnegiea gigantea</name>
    <dbReference type="NCBI Taxonomy" id="171969"/>
    <lineage>
        <taxon>Eukaryota</taxon>
        <taxon>Viridiplantae</taxon>
        <taxon>Streptophyta</taxon>
        <taxon>Embryophyta</taxon>
        <taxon>Tracheophyta</taxon>
        <taxon>Spermatophyta</taxon>
        <taxon>Magnoliopsida</taxon>
        <taxon>eudicotyledons</taxon>
        <taxon>Gunneridae</taxon>
        <taxon>Pentapetalae</taxon>
        <taxon>Caryophyllales</taxon>
        <taxon>Cactineae</taxon>
        <taxon>Cactaceae</taxon>
        <taxon>Cactoideae</taxon>
        <taxon>Echinocereeae</taxon>
        <taxon>Carnegiea</taxon>
    </lineage>
</organism>
<feature type="region of interest" description="Disordered" evidence="1">
    <location>
        <begin position="109"/>
        <end position="143"/>
    </location>
</feature>
<protein>
    <submittedName>
        <fullName evidence="2">Uncharacterized protein</fullName>
    </submittedName>
</protein>
<reference evidence="2" key="1">
    <citation type="submission" date="2022-04" db="EMBL/GenBank/DDBJ databases">
        <title>Carnegiea gigantea Genome sequencing and assembly v2.</title>
        <authorList>
            <person name="Copetti D."/>
            <person name="Sanderson M.J."/>
            <person name="Burquez A."/>
            <person name="Wojciechowski M.F."/>
        </authorList>
    </citation>
    <scope>NUCLEOTIDE SEQUENCE</scope>
    <source>
        <strain evidence="2">SGP5-SGP5p</strain>
        <tissue evidence="2">Aerial part</tissue>
    </source>
</reference>